<evidence type="ECO:0000256" key="7">
    <source>
        <dbReference type="SAM" id="MobiDB-lite"/>
    </source>
</evidence>
<dbReference type="Proteomes" id="UP000677228">
    <property type="component" value="Unassembled WGS sequence"/>
</dbReference>
<dbReference type="GO" id="GO:0016787">
    <property type="term" value="F:hydrolase activity"/>
    <property type="evidence" value="ECO:0007669"/>
    <property type="project" value="UniProtKB-KW"/>
</dbReference>
<dbReference type="Gene3D" id="3.30.70.270">
    <property type="match status" value="2"/>
</dbReference>
<dbReference type="EMBL" id="CAJOBA010039740">
    <property type="protein sequence ID" value="CAF4082556.1"/>
    <property type="molecule type" value="Genomic_DNA"/>
</dbReference>
<feature type="region of interest" description="Disordered" evidence="7">
    <location>
        <begin position="577"/>
        <end position="609"/>
    </location>
</feature>
<dbReference type="InterPro" id="IPR043502">
    <property type="entry name" value="DNA/RNA_pol_sf"/>
</dbReference>
<evidence type="ECO:0000313" key="9">
    <source>
        <dbReference type="EMBL" id="CAF1277496.1"/>
    </source>
</evidence>
<dbReference type="FunFam" id="3.10.20.370:FF:000001">
    <property type="entry name" value="Retrovirus-related Pol polyprotein from transposon 17.6-like protein"/>
    <property type="match status" value="1"/>
</dbReference>
<evidence type="ECO:0000313" key="10">
    <source>
        <dbReference type="EMBL" id="CAF4082556.1"/>
    </source>
</evidence>
<evidence type="ECO:0000256" key="6">
    <source>
        <dbReference type="ARBA" id="ARBA00022918"/>
    </source>
</evidence>
<dbReference type="CDD" id="cd09274">
    <property type="entry name" value="RNase_HI_RT_Ty3"/>
    <property type="match status" value="1"/>
</dbReference>
<evidence type="ECO:0000256" key="3">
    <source>
        <dbReference type="ARBA" id="ARBA00022722"/>
    </source>
</evidence>
<dbReference type="PANTHER" id="PTHR37984:SF5">
    <property type="entry name" value="PROTEIN NYNRIN-LIKE"/>
    <property type="match status" value="1"/>
</dbReference>
<reference evidence="10" key="1">
    <citation type="submission" date="2021-02" db="EMBL/GenBank/DDBJ databases">
        <authorList>
            <person name="Nowell W R."/>
        </authorList>
    </citation>
    <scope>NUCLEOTIDE SEQUENCE</scope>
</reference>
<evidence type="ECO:0000313" key="11">
    <source>
        <dbReference type="Proteomes" id="UP000682733"/>
    </source>
</evidence>
<evidence type="ECO:0000256" key="2">
    <source>
        <dbReference type="ARBA" id="ARBA00022695"/>
    </source>
</evidence>
<keyword evidence="4" id="KW-0255">Endonuclease</keyword>
<accession>A0A8S2Q5U5</accession>
<dbReference type="Proteomes" id="UP000682733">
    <property type="component" value="Unassembled WGS sequence"/>
</dbReference>
<keyword evidence="3" id="KW-0540">Nuclease</keyword>
<dbReference type="PROSITE" id="PS50878">
    <property type="entry name" value="RT_POL"/>
    <property type="match status" value="1"/>
</dbReference>
<evidence type="ECO:0000256" key="4">
    <source>
        <dbReference type="ARBA" id="ARBA00022759"/>
    </source>
</evidence>
<dbReference type="GO" id="GO:0004519">
    <property type="term" value="F:endonuclease activity"/>
    <property type="evidence" value="ECO:0007669"/>
    <property type="project" value="UniProtKB-KW"/>
</dbReference>
<dbReference type="Pfam" id="PF00078">
    <property type="entry name" value="RVT_1"/>
    <property type="match status" value="1"/>
</dbReference>
<dbReference type="EMBL" id="CAJNOK010018179">
    <property type="protein sequence ID" value="CAF1277496.1"/>
    <property type="molecule type" value="Genomic_DNA"/>
</dbReference>
<dbReference type="GO" id="GO:0003964">
    <property type="term" value="F:RNA-directed DNA polymerase activity"/>
    <property type="evidence" value="ECO:0007669"/>
    <property type="project" value="UniProtKB-KW"/>
</dbReference>
<keyword evidence="1" id="KW-0808">Transferase</keyword>
<name>A0A8S2Q5U5_9BILA</name>
<feature type="compositionally biased region" description="Polar residues" evidence="7">
    <location>
        <begin position="589"/>
        <end position="600"/>
    </location>
</feature>
<dbReference type="InterPro" id="IPR000477">
    <property type="entry name" value="RT_dom"/>
</dbReference>
<dbReference type="Gene3D" id="3.10.10.10">
    <property type="entry name" value="HIV Type 1 Reverse Transcriptase, subunit A, domain 1"/>
    <property type="match status" value="1"/>
</dbReference>
<protein>
    <recommendedName>
        <fullName evidence="8">Reverse transcriptase domain-containing protein</fullName>
    </recommendedName>
</protein>
<evidence type="ECO:0000259" key="8">
    <source>
        <dbReference type="PROSITE" id="PS50878"/>
    </source>
</evidence>
<feature type="domain" description="Reverse transcriptase" evidence="8">
    <location>
        <begin position="138"/>
        <end position="316"/>
    </location>
</feature>
<organism evidence="10 11">
    <name type="scientific">Didymodactylos carnosus</name>
    <dbReference type="NCBI Taxonomy" id="1234261"/>
    <lineage>
        <taxon>Eukaryota</taxon>
        <taxon>Metazoa</taxon>
        <taxon>Spiralia</taxon>
        <taxon>Gnathifera</taxon>
        <taxon>Rotifera</taxon>
        <taxon>Eurotatoria</taxon>
        <taxon>Bdelloidea</taxon>
        <taxon>Philodinida</taxon>
        <taxon>Philodinidae</taxon>
        <taxon>Didymodactylos</taxon>
    </lineage>
</organism>
<dbReference type="SUPFAM" id="SSF56672">
    <property type="entry name" value="DNA/RNA polymerases"/>
    <property type="match status" value="1"/>
</dbReference>
<gene>
    <name evidence="9" type="ORF">OVA965_LOCUS27482</name>
    <name evidence="10" type="ORF">TMI583_LOCUS28226</name>
</gene>
<dbReference type="PANTHER" id="PTHR37984">
    <property type="entry name" value="PROTEIN CBG26694"/>
    <property type="match status" value="1"/>
</dbReference>
<evidence type="ECO:0000256" key="1">
    <source>
        <dbReference type="ARBA" id="ARBA00022679"/>
    </source>
</evidence>
<proteinExistence type="predicted"/>
<dbReference type="InterPro" id="IPR050951">
    <property type="entry name" value="Retrovirus_Pol_polyprotein"/>
</dbReference>
<dbReference type="InterPro" id="IPR041373">
    <property type="entry name" value="RT_RNaseH"/>
</dbReference>
<dbReference type="Pfam" id="PF17917">
    <property type="entry name" value="RT_RNaseH"/>
    <property type="match status" value="1"/>
</dbReference>
<dbReference type="InterPro" id="IPR043128">
    <property type="entry name" value="Rev_trsase/Diguanyl_cyclase"/>
</dbReference>
<evidence type="ECO:0000256" key="5">
    <source>
        <dbReference type="ARBA" id="ARBA00022801"/>
    </source>
</evidence>
<sequence>MSRSCDSPSSEECKVRPADFSYTAKQDDYRVHRCYVCQETFLSSNDLQKHLRQQCFPPDIREQIQRLTRHIENPKQRQQVQQILWRHGQLFDLRQPSIIKITVRHAIETRNHPPVYTPAYRVSYKDEQIQRDEINKLLKQGIIEESTSPCSSPIVLVRKDGSLRFCIDFRKLNSITTKDAFPIPRIDDIFDHLAQAEYYTTTDLKSGYFQAGLDPKDHPKTAFSTRDQHLQFTVLPQGVTNGPPAFNRIVSQILGPTRWQYSLAYLDDVIIYSQTFEQHLLHLDDILNRLNEANFRLNVDKCHIAKTTINFLGHCVEHGNIRPNSDNIRALLETPLPRTAKEAFRFVKAAEYYRKFIPRFTKIAQPLHKFSPTTKEQRCKKSKSLPVTLSDDELNAFNELKRILTTDLVLRIPNEQLPFKIQTDASKVGIGAVLLQTHANGDLPVAYLSKKLTPTQMHWPATEQECYAIISAIEKWHKYLDGRPFIIETDHKPLLSFNLKQQLNSKCERWRLKLQQYQFTVHYIKGKHNTVADYLSRSPVDDATNDEDDYFPTMSRGTQIENSTPLQIVAPVVTRAQSEQHDKRADSYATDQTCDPLQQKTNDHTPVDRSCVAQDRPRTTTNVDDKLLILSAKGDIQNLKLHDPNQIVPFTHGQLKELQHQDAQAAQIIRNIFSETIC</sequence>
<keyword evidence="2" id="KW-0548">Nucleotidyltransferase</keyword>
<dbReference type="AlphaFoldDB" id="A0A8S2Q5U5"/>
<keyword evidence="5" id="KW-0378">Hydrolase</keyword>
<dbReference type="CDD" id="cd01647">
    <property type="entry name" value="RT_LTR"/>
    <property type="match status" value="1"/>
</dbReference>
<comment type="caution">
    <text evidence="10">The sequence shown here is derived from an EMBL/GenBank/DDBJ whole genome shotgun (WGS) entry which is preliminary data.</text>
</comment>
<keyword evidence="6" id="KW-0695">RNA-directed DNA polymerase</keyword>